<dbReference type="OrthoDB" id="9762169at2"/>
<organism evidence="8 9">
    <name type="scientific">Nakamurella flava</name>
    <dbReference type="NCBI Taxonomy" id="2576308"/>
    <lineage>
        <taxon>Bacteria</taxon>
        <taxon>Bacillati</taxon>
        <taxon>Actinomycetota</taxon>
        <taxon>Actinomycetes</taxon>
        <taxon>Nakamurellales</taxon>
        <taxon>Nakamurellaceae</taxon>
        <taxon>Nakamurella</taxon>
    </lineage>
</organism>
<dbReference type="Gene3D" id="3.30.200.20">
    <property type="entry name" value="Phosphorylase Kinase, domain 1"/>
    <property type="match status" value="1"/>
</dbReference>
<evidence type="ECO:0000259" key="7">
    <source>
        <dbReference type="PROSITE" id="PS50011"/>
    </source>
</evidence>
<dbReference type="GO" id="GO:0005524">
    <property type="term" value="F:ATP binding"/>
    <property type="evidence" value="ECO:0007669"/>
    <property type="project" value="UniProtKB-KW"/>
</dbReference>
<keyword evidence="9" id="KW-1185">Reference proteome</keyword>
<dbReference type="GO" id="GO:0004674">
    <property type="term" value="F:protein serine/threonine kinase activity"/>
    <property type="evidence" value="ECO:0007669"/>
    <property type="project" value="UniProtKB-KW"/>
</dbReference>
<evidence type="ECO:0000256" key="1">
    <source>
        <dbReference type="ARBA" id="ARBA00012513"/>
    </source>
</evidence>
<gene>
    <name evidence="8" type="ORF">FDO65_07955</name>
</gene>
<dbReference type="PROSITE" id="PS50011">
    <property type="entry name" value="PROTEIN_KINASE_DOM"/>
    <property type="match status" value="1"/>
</dbReference>
<dbReference type="Gene3D" id="1.10.510.10">
    <property type="entry name" value="Transferase(Phosphotransferase) domain 1"/>
    <property type="match status" value="1"/>
</dbReference>
<dbReference type="AlphaFoldDB" id="A0A4V6CSG7"/>
<dbReference type="Pfam" id="PF00069">
    <property type="entry name" value="Pkinase"/>
    <property type="match status" value="1"/>
</dbReference>
<sequence>MVLSDTPPAPLPVLADFEVVRLIGDGNHGRFYLARPPARLGIDDEYVAVKVFAGQCSEDAYRRGTRELRAFAAVACPHLARVYDAVLEENFLYAMEWFPLGSLAAPARPLGHDHALRAVRDAALAVDALHEAGMAHGDIKPGNVMLTETGGKLSDLGLARVFTAGAALTGMAPETSVEYLDPALLLGESPSRATDIWALGATLHRVLAGSGLYGELPERQPLLAIRAVQSQQPIVHASLGPDEGDVVRACLAPLGERPGTAGEVAERITGLLAD</sequence>
<reference evidence="8 9" key="1">
    <citation type="submission" date="2019-05" db="EMBL/GenBank/DDBJ databases">
        <title>Nakamurella sp. N5BH11, whole genome shotgun sequence.</title>
        <authorList>
            <person name="Tuo L."/>
        </authorList>
    </citation>
    <scope>NUCLEOTIDE SEQUENCE [LARGE SCALE GENOMIC DNA]</scope>
    <source>
        <strain evidence="8 9">N5BH11</strain>
    </source>
</reference>
<evidence type="ECO:0000256" key="5">
    <source>
        <dbReference type="ARBA" id="ARBA00022777"/>
    </source>
</evidence>
<comment type="caution">
    <text evidence="8">The sequence shown here is derived from an EMBL/GenBank/DDBJ whole genome shotgun (WGS) entry which is preliminary data.</text>
</comment>
<keyword evidence="6" id="KW-0067">ATP-binding</keyword>
<evidence type="ECO:0000256" key="2">
    <source>
        <dbReference type="ARBA" id="ARBA00022527"/>
    </source>
</evidence>
<evidence type="ECO:0000313" key="9">
    <source>
        <dbReference type="Proteomes" id="UP000306985"/>
    </source>
</evidence>
<dbReference type="RefSeq" id="WP_137448800.1">
    <property type="nucleotide sequence ID" value="NZ_SZZH01000001.1"/>
</dbReference>
<dbReference type="SMART" id="SM00220">
    <property type="entry name" value="S_TKc"/>
    <property type="match status" value="1"/>
</dbReference>
<keyword evidence="3" id="KW-0808">Transferase</keyword>
<evidence type="ECO:0000313" key="8">
    <source>
        <dbReference type="EMBL" id="TKV61495.1"/>
    </source>
</evidence>
<dbReference type="EMBL" id="SZZH01000001">
    <property type="protein sequence ID" value="TKV61495.1"/>
    <property type="molecule type" value="Genomic_DNA"/>
</dbReference>
<keyword evidence="5 8" id="KW-0418">Kinase</keyword>
<dbReference type="EC" id="2.7.11.1" evidence="1"/>
<dbReference type="CDD" id="cd14014">
    <property type="entry name" value="STKc_PknB_like"/>
    <property type="match status" value="1"/>
</dbReference>
<dbReference type="Proteomes" id="UP000306985">
    <property type="component" value="Unassembled WGS sequence"/>
</dbReference>
<dbReference type="PANTHER" id="PTHR43289">
    <property type="entry name" value="MITOGEN-ACTIVATED PROTEIN KINASE KINASE KINASE 20-RELATED"/>
    <property type="match status" value="1"/>
</dbReference>
<keyword evidence="4" id="KW-0547">Nucleotide-binding</keyword>
<dbReference type="InterPro" id="IPR011009">
    <property type="entry name" value="Kinase-like_dom_sf"/>
</dbReference>
<protein>
    <recommendedName>
        <fullName evidence="1">non-specific serine/threonine protein kinase</fullName>
        <ecNumber evidence="1">2.7.11.1</ecNumber>
    </recommendedName>
</protein>
<dbReference type="PANTHER" id="PTHR43289:SF6">
    <property type="entry name" value="SERINE_THREONINE-PROTEIN KINASE NEKL-3"/>
    <property type="match status" value="1"/>
</dbReference>
<accession>A0A4V6CSG7</accession>
<evidence type="ECO:0000256" key="3">
    <source>
        <dbReference type="ARBA" id="ARBA00022679"/>
    </source>
</evidence>
<name>A0A4V6CSG7_9ACTN</name>
<dbReference type="PROSITE" id="PS00108">
    <property type="entry name" value="PROTEIN_KINASE_ST"/>
    <property type="match status" value="1"/>
</dbReference>
<feature type="domain" description="Protein kinase" evidence="7">
    <location>
        <begin position="17"/>
        <end position="274"/>
    </location>
</feature>
<dbReference type="SUPFAM" id="SSF56112">
    <property type="entry name" value="Protein kinase-like (PK-like)"/>
    <property type="match status" value="1"/>
</dbReference>
<dbReference type="InterPro" id="IPR008271">
    <property type="entry name" value="Ser/Thr_kinase_AS"/>
</dbReference>
<evidence type="ECO:0000256" key="4">
    <source>
        <dbReference type="ARBA" id="ARBA00022741"/>
    </source>
</evidence>
<evidence type="ECO:0000256" key="6">
    <source>
        <dbReference type="ARBA" id="ARBA00022840"/>
    </source>
</evidence>
<keyword evidence="2 8" id="KW-0723">Serine/threonine-protein kinase</keyword>
<dbReference type="InterPro" id="IPR000719">
    <property type="entry name" value="Prot_kinase_dom"/>
</dbReference>
<proteinExistence type="predicted"/>